<comment type="caution">
    <text evidence="1">The sequence shown here is derived from an EMBL/GenBank/DDBJ whole genome shotgun (WGS) entry which is preliminary data.</text>
</comment>
<dbReference type="EMBL" id="MU003525">
    <property type="protein sequence ID" value="KAF2466212.1"/>
    <property type="molecule type" value="Genomic_DNA"/>
</dbReference>
<proteinExistence type="predicted"/>
<evidence type="ECO:0000313" key="2">
    <source>
        <dbReference type="Proteomes" id="UP000799755"/>
    </source>
</evidence>
<sequence>MASCTSFKIQDVRRKATPVAFSFQEVSIRTLHPSKKRQGISVKLRKSITTGSSLNRRTRVTIRFMPKEKIIETSPSLPQSGLAIPFFGSQNLFMSNSVVNVKLVSPPSVSMVYEFTKSWVASSASNIDAVPKSPQVGEFFSSVGIDPKNLIILIKQSWNPSALVEWATLASAHKIDSINLISSGLSIVITGWVRATDTIVDLGVFALNFSTGGSGGGYKLNSSGSYTAESVPVSSLVLTGRLGLKHVQITGMVGQVRSLRPLPDLRDQVPSHCSHYRTLRASLYRLCCPISGIPSATPQLNFPPIAASIPRPDVYLEMITHILLCYTRNLGLYILGSPYRDERWPSLGGKRSNIASSSWNNPVVRIPLDAIRAYVHRDTGWFYPAVLIPGVFLIWSLAMLASDIRLPSAVIAGCNDIHVVIFEDTHEGLLAVLLAKVGLLHCNEILVLKVFEHGTRNSDMFLTEGLKTWIAHPMLHSAPSSNLERSMNSEKGLVVVFVVFRKRKLKWTGFGKSRLCYTSPPTCQPWMAYQPWSGQSSTAFYHPTLGYDREVLDKKLHPFGALLASKKRFNG</sequence>
<protein>
    <submittedName>
        <fullName evidence="1">Uncharacterized protein</fullName>
    </submittedName>
</protein>
<keyword evidence="2" id="KW-1185">Reference proteome</keyword>
<accession>A0ACB6QIR2</accession>
<name>A0ACB6QIR2_9PLEO</name>
<gene>
    <name evidence="1" type="ORF">BDR25DRAFT_359581</name>
</gene>
<reference evidence="1" key="1">
    <citation type="journal article" date="2020" name="Stud. Mycol.">
        <title>101 Dothideomycetes genomes: a test case for predicting lifestyles and emergence of pathogens.</title>
        <authorList>
            <person name="Haridas S."/>
            <person name="Albert R."/>
            <person name="Binder M."/>
            <person name="Bloem J."/>
            <person name="Labutti K."/>
            <person name="Salamov A."/>
            <person name="Andreopoulos B."/>
            <person name="Baker S."/>
            <person name="Barry K."/>
            <person name="Bills G."/>
            <person name="Bluhm B."/>
            <person name="Cannon C."/>
            <person name="Castanera R."/>
            <person name="Culley D."/>
            <person name="Daum C."/>
            <person name="Ezra D."/>
            <person name="Gonzalez J."/>
            <person name="Henrissat B."/>
            <person name="Kuo A."/>
            <person name="Liang C."/>
            <person name="Lipzen A."/>
            <person name="Lutzoni F."/>
            <person name="Magnuson J."/>
            <person name="Mondo S."/>
            <person name="Nolan M."/>
            <person name="Ohm R."/>
            <person name="Pangilinan J."/>
            <person name="Park H.-J."/>
            <person name="Ramirez L."/>
            <person name="Alfaro M."/>
            <person name="Sun H."/>
            <person name="Tritt A."/>
            <person name="Yoshinaga Y."/>
            <person name="Zwiers L.-H."/>
            <person name="Turgeon B."/>
            <person name="Goodwin S."/>
            <person name="Spatafora J."/>
            <person name="Crous P."/>
            <person name="Grigoriev I."/>
        </authorList>
    </citation>
    <scope>NUCLEOTIDE SEQUENCE</scope>
    <source>
        <strain evidence="1">ATCC 200398</strain>
    </source>
</reference>
<organism evidence="1 2">
    <name type="scientific">Lindgomyces ingoldianus</name>
    <dbReference type="NCBI Taxonomy" id="673940"/>
    <lineage>
        <taxon>Eukaryota</taxon>
        <taxon>Fungi</taxon>
        <taxon>Dikarya</taxon>
        <taxon>Ascomycota</taxon>
        <taxon>Pezizomycotina</taxon>
        <taxon>Dothideomycetes</taxon>
        <taxon>Pleosporomycetidae</taxon>
        <taxon>Pleosporales</taxon>
        <taxon>Lindgomycetaceae</taxon>
        <taxon>Lindgomyces</taxon>
    </lineage>
</organism>
<dbReference type="Proteomes" id="UP000799755">
    <property type="component" value="Unassembled WGS sequence"/>
</dbReference>
<evidence type="ECO:0000313" key="1">
    <source>
        <dbReference type="EMBL" id="KAF2466212.1"/>
    </source>
</evidence>